<feature type="region of interest" description="Disordered" evidence="1">
    <location>
        <begin position="1"/>
        <end position="78"/>
    </location>
</feature>
<organism evidence="2 3">
    <name type="scientific">Rhodococcus triatomae</name>
    <dbReference type="NCBI Taxonomy" id="300028"/>
    <lineage>
        <taxon>Bacteria</taxon>
        <taxon>Bacillati</taxon>
        <taxon>Actinomycetota</taxon>
        <taxon>Actinomycetes</taxon>
        <taxon>Mycobacteriales</taxon>
        <taxon>Nocardiaceae</taxon>
        <taxon>Rhodococcus</taxon>
    </lineage>
</organism>
<dbReference type="Pfam" id="PF08310">
    <property type="entry name" value="LGFP"/>
    <property type="match status" value="2"/>
</dbReference>
<feature type="compositionally biased region" description="Polar residues" evidence="1">
    <location>
        <begin position="59"/>
        <end position="78"/>
    </location>
</feature>
<keyword evidence="3" id="KW-1185">Reference proteome</keyword>
<evidence type="ECO:0000313" key="2">
    <source>
        <dbReference type="EMBL" id="SDH99976.1"/>
    </source>
</evidence>
<sequence length="599" mass="63994">MAVAQPASPPTSTAESDSSQRYPSTSTTPESPGVTATTQAPPSSPGVAATPSPVVPATGETSENQTPSDTESTASETEQVVVELPHPVSVGDALTLRTTVDLVGLQYTTMGAAGGVSVAEGQSDADVIAQLDAATSPYGFTPAITAIVVRQPRTSGPSEPNARTAEPTVPIVSDALQDKVDSMAGGLPEGGTAGQPQQPEIAPPPASRSEQPQVGVQAEGDNAAWSPAYANSTAWEFESSVATIRHDLVWDGSTDYPWAIIDDFGLEIGDKQVNENLLPGIRPYCPDTSSETGYWARRVDANNVLSWTIMIPNNDPDVYRSYLDWENSTDSCKEMELAVGIGYPNRLQSYGQEFRIFTEIRTPRGNDAGTDVNSDLQAPSNDCPPGVNPNTTCMGLNIDRGYGGTSLLRTGTGKPFPGSWHWQYDTAIAEWVQAQCAAYGRIGDAYRRNNSAAGPLGTCETWEYPGPGDGRQQNFANGRIYWHPNTDAWAVHGAIGTHYIALSEASGPLRYPTSDELNCPTRPDCKFNRFETGNIYWSPTTGAHGVYGAIFDEYGRQGYENGRFGLPTTDEFSVGADRQVNFEGGWIRWIAATGAVITS</sequence>
<reference evidence="2 3" key="1">
    <citation type="submission" date="2016-10" db="EMBL/GenBank/DDBJ databases">
        <authorList>
            <person name="de Groot N.N."/>
        </authorList>
    </citation>
    <scope>NUCLEOTIDE SEQUENCE [LARGE SCALE GENOMIC DNA]</scope>
    <source>
        <strain evidence="2 3">DSM 44892</strain>
    </source>
</reference>
<feature type="compositionally biased region" description="Polar residues" evidence="1">
    <location>
        <begin position="371"/>
        <end position="380"/>
    </location>
</feature>
<evidence type="ECO:0000313" key="3">
    <source>
        <dbReference type="Proteomes" id="UP000183263"/>
    </source>
</evidence>
<dbReference type="EMBL" id="FNDN01000004">
    <property type="protein sequence ID" value="SDH99976.1"/>
    <property type="molecule type" value="Genomic_DNA"/>
</dbReference>
<dbReference type="RefSeq" id="WP_169847124.1">
    <property type="nucleotide sequence ID" value="NZ_CP048813.1"/>
</dbReference>
<gene>
    <name evidence="2" type="ORF">SAMN05444695_104264</name>
</gene>
<evidence type="ECO:0000256" key="1">
    <source>
        <dbReference type="SAM" id="MobiDB-lite"/>
    </source>
</evidence>
<feature type="region of interest" description="Disordered" evidence="1">
    <location>
        <begin position="181"/>
        <end position="216"/>
    </location>
</feature>
<accession>A0A1G8H048</accession>
<protein>
    <submittedName>
        <fullName evidence="2">LGFP repeat-containing protein</fullName>
    </submittedName>
</protein>
<proteinExistence type="predicted"/>
<name>A0A1G8H048_9NOCA</name>
<feature type="compositionally biased region" description="Polar residues" evidence="1">
    <location>
        <begin position="10"/>
        <end position="41"/>
    </location>
</feature>
<dbReference type="InterPro" id="IPR013207">
    <property type="entry name" value="LGFP"/>
</dbReference>
<dbReference type="AlphaFoldDB" id="A0A1G8H048"/>
<dbReference type="Proteomes" id="UP000183263">
    <property type="component" value="Unassembled WGS sequence"/>
</dbReference>
<feature type="region of interest" description="Disordered" evidence="1">
    <location>
        <begin position="365"/>
        <end position="387"/>
    </location>
</feature>